<comment type="caution">
    <text evidence="1">The sequence shown here is derived from an EMBL/GenBank/DDBJ whole genome shotgun (WGS) entry which is preliminary data.</text>
</comment>
<feature type="non-terminal residue" evidence="1">
    <location>
        <position position="72"/>
    </location>
</feature>
<dbReference type="AlphaFoldDB" id="A0A9X3CDH6"/>
<organism evidence="1 2">
    <name type="scientific">Vibrio paucivorans</name>
    <dbReference type="NCBI Taxonomy" id="2829489"/>
    <lineage>
        <taxon>Bacteria</taxon>
        <taxon>Pseudomonadati</taxon>
        <taxon>Pseudomonadota</taxon>
        <taxon>Gammaproteobacteria</taxon>
        <taxon>Vibrionales</taxon>
        <taxon>Vibrionaceae</taxon>
        <taxon>Vibrio</taxon>
    </lineage>
</organism>
<proteinExistence type="predicted"/>
<dbReference type="EMBL" id="JAKRRX010000035">
    <property type="protein sequence ID" value="MCW8333814.1"/>
    <property type="molecule type" value="Genomic_DNA"/>
</dbReference>
<sequence>MITDKAHLKNYYSDFLKLEKKLFGVDFDYAIENIIEWFKSPYSLIFIKAGSSKEDSISAYGSVIIISHNSYQ</sequence>
<accession>A0A9X3CDH6</accession>
<reference evidence="1" key="1">
    <citation type="submission" date="2022-02" db="EMBL/GenBank/DDBJ databases">
        <title>Vibrio sp. nov., a new bacterium isolated from Bohai sea, China.</title>
        <authorList>
            <person name="Yuan Y."/>
        </authorList>
    </citation>
    <scope>NUCLEOTIDE SEQUENCE</scope>
    <source>
        <strain evidence="1">DBSS07</strain>
    </source>
</reference>
<name>A0A9X3CDH6_9VIBR</name>
<dbReference type="Proteomes" id="UP001155586">
    <property type="component" value="Unassembled WGS sequence"/>
</dbReference>
<dbReference type="RefSeq" id="WP_265687289.1">
    <property type="nucleotide sequence ID" value="NZ_JAKRRX010000035.1"/>
</dbReference>
<evidence type="ECO:0000313" key="2">
    <source>
        <dbReference type="Proteomes" id="UP001155586"/>
    </source>
</evidence>
<evidence type="ECO:0000313" key="1">
    <source>
        <dbReference type="EMBL" id="MCW8333814.1"/>
    </source>
</evidence>
<protein>
    <submittedName>
        <fullName evidence="1">Uncharacterized protein</fullName>
    </submittedName>
</protein>
<keyword evidence="2" id="KW-1185">Reference proteome</keyword>
<gene>
    <name evidence="1" type="ORF">MD483_08255</name>
</gene>